<reference evidence="2" key="1">
    <citation type="submission" date="2023-01" db="EMBL/GenBank/DDBJ databases">
        <title>Draft genome sequence of Nocardiopsis sp. LSu2-4 isolated from halophytes.</title>
        <authorList>
            <person name="Duangmal K."/>
            <person name="Chantavorakit T."/>
        </authorList>
    </citation>
    <scope>NUCLEOTIDE SEQUENCE</scope>
    <source>
        <strain evidence="2">LSu2-4</strain>
    </source>
</reference>
<dbReference type="Gene3D" id="3.10.180.10">
    <property type="entry name" value="2,3-Dihydroxybiphenyl 1,2-Dioxygenase, domain 1"/>
    <property type="match status" value="1"/>
</dbReference>
<protein>
    <submittedName>
        <fullName evidence="2">VOC family protein</fullName>
    </submittedName>
</protein>
<dbReference type="InterPro" id="IPR037523">
    <property type="entry name" value="VOC_core"/>
</dbReference>
<dbReference type="PROSITE" id="PS51819">
    <property type="entry name" value="VOC"/>
    <property type="match status" value="1"/>
</dbReference>
<dbReference type="PANTHER" id="PTHR35908">
    <property type="entry name" value="HYPOTHETICAL FUSION PROTEIN"/>
    <property type="match status" value="1"/>
</dbReference>
<dbReference type="PANTHER" id="PTHR35908:SF1">
    <property type="entry name" value="CONSERVED PROTEIN"/>
    <property type="match status" value="1"/>
</dbReference>
<gene>
    <name evidence="2" type="ORF">O4U47_29985</name>
</gene>
<organism evidence="2 3">
    <name type="scientific">Nocardiopsis suaedae</name>
    <dbReference type="NCBI Taxonomy" id="3018444"/>
    <lineage>
        <taxon>Bacteria</taxon>
        <taxon>Bacillati</taxon>
        <taxon>Actinomycetota</taxon>
        <taxon>Actinomycetes</taxon>
        <taxon>Streptosporangiales</taxon>
        <taxon>Nocardiopsidaceae</taxon>
        <taxon>Nocardiopsis</taxon>
    </lineage>
</organism>
<evidence type="ECO:0000259" key="1">
    <source>
        <dbReference type="PROSITE" id="PS51819"/>
    </source>
</evidence>
<evidence type="ECO:0000313" key="2">
    <source>
        <dbReference type="EMBL" id="MDA2808774.1"/>
    </source>
</evidence>
<comment type="caution">
    <text evidence="2">The sequence shown here is derived from an EMBL/GenBank/DDBJ whole genome shotgun (WGS) entry which is preliminary data.</text>
</comment>
<accession>A0ABT4TWZ3</accession>
<proteinExistence type="predicted"/>
<dbReference type="Pfam" id="PF18029">
    <property type="entry name" value="Glyoxalase_6"/>
    <property type="match status" value="1"/>
</dbReference>
<dbReference type="SUPFAM" id="SSF54593">
    <property type="entry name" value="Glyoxalase/Bleomycin resistance protein/Dihydroxybiphenyl dioxygenase"/>
    <property type="match status" value="1"/>
</dbReference>
<feature type="domain" description="VOC" evidence="1">
    <location>
        <begin position="4"/>
        <end position="112"/>
    </location>
</feature>
<dbReference type="RefSeq" id="WP_270681360.1">
    <property type="nucleotide sequence ID" value="NZ_JAQFWP010000103.1"/>
</dbReference>
<dbReference type="Proteomes" id="UP001165685">
    <property type="component" value="Unassembled WGS sequence"/>
</dbReference>
<dbReference type="InterPro" id="IPR041581">
    <property type="entry name" value="Glyoxalase_6"/>
</dbReference>
<dbReference type="CDD" id="cd06587">
    <property type="entry name" value="VOC"/>
    <property type="match status" value="1"/>
</dbReference>
<keyword evidence="3" id="KW-1185">Reference proteome</keyword>
<sequence>MRMEFVAVTVDCQEPPRLAEWWASALDAEVTEAGEAFAVVASRPIELAFQRVPEGRAGKNRAHVDFMAADRAAAVERLRGKGAAVVGEHSAPGFAWTVLRDPEGNEFCVSERTAEAARRDQAPIRL</sequence>
<name>A0ABT4TWZ3_9ACTN</name>
<evidence type="ECO:0000313" key="3">
    <source>
        <dbReference type="Proteomes" id="UP001165685"/>
    </source>
</evidence>
<dbReference type="InterPro" id="IPR029068">
    <property type="entry name" value="Glyas_Bleomycin-R_OHBP_Dase"/>
</dbReference>
<dbReference type="EMBL" id="JAQFWP010000103">
    <property type="protein sequence ID" value="MDA2808774.1"/>
    <property type="molecule type" value="Genomic_DNA"/>
</dbReference>